<sequence>MNSRDPNPNQNHSHQICHCAQSLKPSTFYIGHSLFHISVKQKGKKQQSVKNTKKENFTGCIIQFPQRWRASCAK</sequence>
<reference evidence="1" key="1">
    <citation type="submission" date="2014-09" db="EMBL/GenBank/DDBJ databases">
        <authorList>
            <person name="Magalhaes I.L.F."/>
            <person name="Oliveira U."/>
            <person name="Santos F.R."/>
            <person name="Vidigal T.H.D.A."/>
            <person name="Brescovit A.D."/>
            <person name="Santos A.J."/>
        </authorList>
    </citation>
    <scope>NUCLEOTIDE SEQUENCE</scope>
    <source>
        <tissue evidence="1">Shoot tissue taken approximately 20 cm above the soil surface</tissue>
    </source>
</reference>
<name>A0A0A9HRV6_ARUDO</name>
<reference evidence="1" key="2">
    <citation type="journal article" date="2015" name="Data Brief">
        <title>Shoot transcriptome of the giant reed, Arundo donax.</title>
        <authorList>
            <person name="Barrero R.A."/>
            <person name="Guerrero F.D."/>
            <person name="Moolhuijzen P."/>
            <person name="Goolsby J.A."/>
            <person name="Tidwell J."/>
            <person name="Bellgard S.E."/>
            <person name="Bellgard M.I."/>
        </authorList>
    </citation>
    <scope>NUCLEOTIDE SEQUENCE</scope>
    <source>
        <tissue evidence="1">Shoot tissue taken approximately 20 cm above the soil surface</tissue>
    </source>
</reference>
<accession>A0A0A9HRV6</accession>
<evidence type="ECO:0000313" key="1">
    <source>
        <dbReference type="EMBL" id="JAE35618.1"/>
    </source>
</evidence>
<protein>
    <submittedName>
        <fullName evidence="1">Uncharacterized protein</fullName>
    </submittedName>
</protein>
<dbReference type="AlphaFoldDB" id="A0A0A9HRV6"/>
<proteinExistence type="predicted"/>
<dbReference type="EMBL" id="GBRH01162278">
    <property type="protein sequence ID" value="JAE35618.1"/>
    <property type="molecule type" value="Transcribed_RNA"/>
</dbReference>
<organism evidence="1">
    <name type="scientific">Arundo donax</name>
    <name type="common">Giant reed</name>
    <name type="synonym">Donax arundinaceus</name>
    <dbReference type="NCBI Taxonomy" id="35708"/>
    <lineage>
        <taxon>Eukaryota</taxon>
        <taxon>Viridiplantae</taxon>
        <taxon>Streptophyta</taxon>
        <taxon>Embryophyta</taxon>
        <taxon>Tracheophyta</taxon>
        <taxon>Spermatophyta</taxon>
        <taxon>Magnoliopsida</taxon>
        <taxon>Liliopsida</taxon>
        <taxon>Poales</taxon>
        <taxon>Poaceae</taxon>
        <taxon>PACMAD clade</taxon>
        <taxon>Arundinoideae</taxon>
        <taxon>Arundineae</taxon>
        <taxon>Arundo</taxon>
    </lineage>
</organism>